<dbReference type="Gramene" id="OQU81533">
    <property type="protein sequence ID" value="OQU81533"/>
    <property type="gene ID" value="SORBI_3006G072701"/>
</dbReference>
<evidence type="ECO:0000313" key="2">
    <source>
        <dbReference type="Proteomes" id="UP000000768"/>
    </source>
</evidence>
<keyword evidence="2" id="KW-1185">Reference proteome</keyword>
<name>A0A1Z5RCN5_SORBI</name>
<proteinExistence type="predicted"/>
<dbReference type="Proteomes" id="UP000000768">
    <property type="component" value="Chromosome 6"/>
</dbReference>
<protein>
    <submittedName>
        <fullName evidence="1">Uncharacterized protein</fullName>
    </submittedName>
</protein>
<accession>A0A1Z5RCN5</accession>
<organism evidence="1 2">
    <name type="scientific">Sorghum bicolor</name>
    <name type="common">Sorghum</name>
    <name type="synonym">Sorghum vulgare</name>
    <dbReference type="NCBI Taxonomy" id="4558"/>
    <lineage>
        <taxon>Eukaryota</taxon>
        <taxon>Viridiplantae</taxon>
        <taxon>Streptophyta</taxon>
        <taxon>Embryophyta</taxon>
        <taxon>Tracheophyta</taxon>
        <taxon>Spermatophyta</taxon>
        <taxon>Magnoliopsida</taxon>
        <taxon>Liliopsida</taxon>
        <taxon>Poales</taxon>
        <taxon>Poaceae</taxon>
        <taxon>PACMAD clade</taxon>
        <taxon>Panicoideae</taxon>
        <taxon>Andropogonodae</taxon>
        <taxon>Andropogoneae</taxon>
        <taxon>Sorghinae</taxon>
        <taxon>Sorghum</taxon>
    </lineage>
</organism>
<dbReference type="EMBL" id="CM000765">
    <property type="protein sequence ID" value="OQU81533.1"/>
    <property type="molecule type" value="Genomic_DNA"/>
</dbReference>
<sequence>MQCRKKPSKNKPGSGKTTIFGSSFSMHCSKRLPPTKVDSTLNMNFDLIHPPHISFYLAILLFANFSML</sequence>
<dbReference type="InParanoid" id="A0A1Z5RCN5"/>
<dbReference type="AlphaFoldDB" id="A0A1Z5RCN5"/>
<reference evidence="2" key="2">
    <citation type="journal article" date="2018" name="Plant J.">
        <title>The Sorghum bicolor reference genome: improved assembly, gene annotations, a transcriptome atlas, and signatures of genome organization.</title>
        <authorList>
            <person name="McCormick R.F."/>
            <person name="Truong S.K."/>
            <person name="Sreedasyam A."/>
            <person name="Jenkins J."/>
            <person name="Shu S."/>
            <person name="Sims D."/>
            <person name="Kennedy M."/>
            <person name="Amirebrahimi M."/>
            <person name="Weers B.D."/>
            <person name="McKinley B."/>
            <person name="Mattison A."/>
            <person name="Morishige D.T."/>
            <person name="Grimwood J."/>
            <person name="Schmutz J."/>
            <person name="Mullet J.E."/>
        </authorList>
    </citation>
    <scope>NUCLEOTIDE SEQUENCE [LARGE SCALE GENOMIC DNA]</scope>
    <source>
        <strain evidence="2">cv. BTx623</strain>
    </source>
</reference>
<gene>
    <name evidence="1" type="ORF">SORBI_3006G072701</name>
</gene>
<reference evidence="1 2" key="1">
    <citation type="journal article" date="2009" name="Nature">
        <title>The Sorghum bicolor genome and the diversification of grasses.</title>
        <authorList>
            <person name="Paterson A.H."/>
            <person name="Bowers J.E."/>
            <person name="Bruggmann R."/>
            <person name="Dubchak I."/>
            <person name="Grimwood J."/>
            <person name="Gundlach H."/>
            <person name="Haberer G."/>
            <person name="Hellsten U."/>
            <person name="Mitros T."/>
            <person name="Poliakov A."/>
            <person name="Schmutz J."/>
            <person name="Spannagl M."/>
            <person name="Tang H."/>
            <person name="Wang X."/>
            <person name="Wicker T."/>
            <person name="Bharti A.K."/>
            <person name="Chapman J."/>
            <person name="Feltus F.A."/>
            <person name="Gowik U."/>
            <person name="Grigoriev I.V."/>
            <person name="Lyons E."/>
            <person name="Maher C.A."/>
            <person name="Martis M."/>
            <person name="Narechania A."/>
            <person name="Otillar R.P."/>
            <person name="Penning B.W."/>
            <person name="Salamov A.A."/>
            <person name="Wang Y."/>
            <person name="Zhang L."/>
            <person name="Carpita N.C."/>
            <person name="Freeling M."/>
            <person name="Gingle A.R."/>
            <person name="Hash C.T."/>
            <person name="Keller B."/>
            <person name="Klein P."/>
            <person name="Kresovich S."/>
            <person name="McCann M.C."/>
            <person name="Ming R."/>
            <person name="Peterson D.G."/>
            <person name="Mehboob-ur-Rahman"/>
            <person name="Ware D."/>
            <person name="Westhoff P."/>
            <person name="Mayer K.F."/>
            <person name="Messing J."/>
            <person name="Rokhsar D.S."/>
        </authorList>
    </citation>
    <scope>NUCLEOTIDE SEQUENCE [LARGE SCALE GENOMIC DNA]</scope>
    <source>
        <strain evidence="2">cv. BTx623</strain>
    </source>
</reference>
<evidence type="ECO:0000313" key="1">
    <source>
        <dbReference type="EMBL" id="OQU81533.1"/>
    </source>
</evidence>